<evidence type="ECO:0000313" key="5">
    <source>
        <dbReference type="Proteomes" id="UP000215215"/>
    </source>
</evidence>
<keyword evidence="3" id="KW-0406">Ion transport</keyword>
<organism evidence="4 5">
    <name type="scientific">candidate division WOR-3 bacterium JGI_Cruoil_03_44_89</name>
    <dbReference type="NCBI Taxonomy" id="1973748"/>
    <lineage>
        <taxon>Bacteria</taxon>
        <taxon>Bacteria division WOR-3</taxon>
    </lineage>
</organism>
<dbReference type="AlphaFoldDB" id="A0A235BSQ2"/>
<dbReference type="GO" id="GO:0046961">
    <property type="term" value="F:proton-transporting ATPase activity, rotational mechanism"/>
    <property type="evidence" value="ECO:0007669"/>
    <property type="project" value="InterPro"/>
</dbReference>
<name>A0A235BSQ2_UNCW3</name>
<evidence type="ECO:0000256" key="3">
    <source>
        <dbReference type="ARBA" id="ARBA00023065"/>
    </source>
</evidence>
<dbReference type="Pfam" id="PF01990">
    <property type="entry name" value="ATP-synt_F"/>
    <property type="match status" value="1"/>
</dbReference>
<dbReference type="Proteomes" id="UP000215215">
    <property type="component" value="Unassembled WGS sequence"/>
</dbReference>
<protein>
    <recommendedName>
        <fullName evidence="6">V-type ATP synthase subunit F</fullName>
    </recommendedName>
</protein>
<keyword evidence="2" id="KW-0813">Transport</keyword>
<dbReference type="InterPro" id="IPR036906">
    <property type="entry name" value="ATPase_V1_fsu_sf"/>
</dbReference>
<dbReference type="Gene3D" id="3.40.50.10580">
    <property type="entry name" value="ATPase, V1 complex, subunit F"/>
    <property type="match status" value="1"/>
</dbReference>
<dbReference type="InterPro" id="IPR008218">
    <property type="entry name" value="ATPase_V1-cplx_f_g_su"/>
</dbReference>
<sequence>MATKLAAVGEYDVIMPFKAVGVEIYPVTSDKDFIQMVMKLIEEEVGVIFLSDKFLDGVESIFKKVSVRPLPCLIPIPGPLGATEFARKRMRNLVKKACGVDIMGKRKESL</sequence>
<accession>A0A235BSQ2</accession>
<evidence type="ECO:0000313" key="4">
    <source>
        <dbReference type="EMBL" id="OYD15241.1"/>
    </source>
</evidence>
<evidence type="ECO:0000256" key="1">
    <source>
        <dbReference type="ARBA" id="ARBA00010148"/>
    </source>
</evidence>
<gene>
    <name evidence="4" type="ORF">CH333_06225</name>
</gene>
<comment type="similarity">
    <text evidence="1">Belongs to the V-ATPase F subunit family.</text>
</comment>
<comment type="caution">
    <text evidence="4">The sequence shown here is derived from an EMBL/GenBank/DDBJ whole genome shotgun (WGS) entry which is preliminary data.</text>
</comment>
<evidence type="ECO:0000256" key="2">
    <source>
        <dbReference type="ARBA" id="ARBA00022448"/>
    </source>
</evidence>
<proteinExistence type="inferred from homology"/>
<reference evidence="4 5" key="1">
    <citation type="submission" date="2017-07" db="EMBL/GenBank/DDBJ databases">
        <title>Recovery of genomes from metagenomes via a dereplication, aggregation, and scoring strategy.</title>
        <authorList>
            <person name="Sieber C.M."/>
            <person name="Probst A.J."/>
            <person name="Sharrar A."/>
            <person name="Thomas B.C."/>
            <person name="Hess M."/>
            <person name="Tringe S.G."/>
            <person name="Banfield J.F."/>
        </authorList>
    </citation>
    <scope>NUCLEOTIDE SEQUENCE [LARGE SCALE GENOMIC DNA]</scope>
    <source>
        <strain evidence="4">JGI_Cruoil_03_44_89</strain>
    </source>
</reference>
<dbReference type="EMBL" id="NOZQ01000136">
    <property type="protein sequence ID" value="OYD15241.1"/>
    <property type="molecule type" value="Genomic_DNA"/>
</dbReference>
<evidence type="ECO:0008006" key="6">
    <source>
        <dbReference type="Google" id="ProtNLM"/>
    </source>
</evidence>
<dbReference type="SUPFAM" id="SSF159468">
    <property type="entry name" value="AtpF-like"/>
    <property type="match status" value="1"/>
</dbReference>